<dbReference type="InterPro" id="IPR004554">
    <property type="entry name" value="HMG_CoA_Rdtase_eu_arc"/>
</dbReference>
<dbReference type="SUPFAM" id="SSF56542">
    <property type="entry name" value="Substrate-binding domain of HMG-CoA reductase"/>
    <property type="match status" value="1"/>
</dbReference>
<dbReference type="InterPro" id="IPR023074">
    <property type="entry name" value="HMG_CoA_Rdtase_cat_sf"/>
</dbReference>
<comment type="catalytic activity">
    <reaction evidence="6">
        <text>(R)-mevalonate + 2 NADP(+) + CoA = (3S)-3-hydroxy-3-methylglutaryl-CoA + 2 NADPH + 2 H(+)</text>
        <dbReference type="Rhea" id="RHEA:15989"/>
        <dbReference type="ChEBI" id="CHEBI:15378"/>
        <dbReference type="ChEBI" id="CHEBI:36464"/>
        <dbReference type="ChEBI" id="CHEBI:43074"/>
        <dbReference type="ChEBI" id="CHEBI:57287"/>
        <dbReference type="ChEBI" id="CHEBI:57783"/>
        <dbReference type="ChEBI" id="CHEBI:58349"/>
        <dbReference type="EC" id="1.1.1.34"/>
    </reaction>
</comment>
<comment type="caution">
    <text evidence="7">The sequence shown here is derived from an EMBL/GenBank/DDBJ whole genome shotgun (WGS) entry which is preliminary data.</text>
</comment>
<evidence type="ECO:0000256" key="5">
    <source>
        <dbReference type="ARBA" id="ARBA00023136"/>
    </source>
</evidence>
<dbReference type="AlphaFoldDB" id="A0A9P8MZM4"/>
<keyword evidence="6" id="KW-0812">Transmembrane</keyword>
<comment type="subcellular location">
    <subcellularLocation>
        <location evidence="6">Endoplasmic reticulum membrane</location>
        <topology evidence="6">Multi-pass membrane protein</topology>
    </subcellularLocation>
    <subcellularLocation>
        <location evidence="1">Membrane</location>
    </subcellularLocation>
</comment>
<feature type="transmembrane region" description="Helical" evidence="6">
    <location>
        <begin position="153"/>
        <end position="173"/>
    </location>
</feature>
<dbReference type="GO" id="GO:0005789">
    <property type="term" value="C:endoplasmic reticulum membrane"/>
    <property type="evidence" value="ECO:0007669"/>
    <property type="project" value="UniProtKB-SubCell"/>
</dbReference>
<evidence type="ECO:0000256" key="2">
    <source>
        <dbReference type="ARBA" id="ARBA00007661"/>
    </source>
</evidence>
<dbReference type="PANTHER" id="PTHR10572">
    <property type="entry name" value="3-HYDROXY-3-METHYLGLUTARYL-COENZYME A REDUCTASE"/>
    <property type="match status" value="1"/>
</dbReference>
<dbReference type="GO" id="GO:0015936">
    <property type="term" value="P:coenzyme A metabolic process"/>
    <property type="evidence" value="ECO:0007669"/>
    <property type="project" value="InterPro"/>
</dbReference>
<organism evidence="7 8">
    <name type="scientific">Hirsutella rhossiliensis</name>
    <dbReference type="NCBI Taxonomy" id="111463"/>
    <lineage>
        <taxon>Eukaryota</taxon>
        <taxon>Fungi</taxon>
        <taxon>Dikarya</taxon>
        <taxon>Ascomycota</taxon>
        <taxon>Pezizomycotina</taxon>
        <taxon>Sordariomycetes</taxon>
        <taxon>Hypocreomycetidae</taxon>
        <taxon>Hypocreales</taxon>
        <taxon>Ophiocordycipitaceae</taxon>
        <taxon>Hirsutella</taxon>
    </lineage>
</organism>
<dbReference type="PROSITE" id="PS00318">
    <property type="entry name" value="HMG_COA_REDUCTASE_2"/>
    <property type="match status" value="1"/>
</dbReference>
<reference evidence="7" key="1">
    <citation type="submission" date="2021-09" db="EMBL/GenBank/DDBJ databases">
        <title>A high-quality genome of the endoparasitic fungus Hirsutella rhossiliensis with a comparison of Hirsutella genomes reveals transposable elements contributing to genome size variation.</title>
        <authorList>
            <person name="Lin R."/>
            <person name="Jiao Y."/>
            <person name="Sun X."/>
            <person name="Ling J."/>
            <person name="Xie B."/>
            <person name="Cheng X."/>
        </authorList>
    </citation>
    <scope>NUCLEOTIDE SEQUENCE</scope>
    <source>
        <strain evidence="7">HR02</strain>
    </source>
</reference>
<keyword evidence="5 6" id="KW-0472">Membrane</keyword>
<dbReference type="PANTHER" id="PTHR10572:SF24">
    <property type="entry name" value="3-HYDROXY-3-METHYLGLUTARYL-COENZYME A REDUCTASE"/>
    <property type="match status" value="1"/>
</dbReference>
<evidence type="ECO:0000256" key="6">
    <source>
        <dbReference type="RuleBase" id="RU361219"/>
    </source>
</evidence>
<keyword evidence="8" id="KW-1185">Reference proteome</keyword>
<evidence type="ECO:0000313" key="8">
    <source>
        <dbReference type="Proteomes" id="UP000824596"/>
    </source>
</evidence>
<dbReference type="PRINTS" id="PR00071">
    <property type="entry name" value="HMGCOARDTASE"/>
</dbReference>
<proteinExistence type="inferred from homology"/>
<dbReference type="NCBIfam" id="TIGR00533">
    <property type="entry name" value="HMG_CoA_R_NADP"/>
    <property type="match status" value="1"/>
</dbReference>
<dbReference type="Gene3D" id="3.90.770.10">
    <property type="entry name" value="3-hydroxy-3-methylglutaryl-coenzyme A Reductase, Chain A, domain 2"/>
    <property type="match status" value="1"/>
</dbReference>
<protein>
    <recommendedName>
        <fullName evidence="6">3-hydroxy-3-methylglutaryl coenzyme A reductase</fullName>
        <shortName evidence="6">HMG-CoA reductase</shortName>
        <ecNumber evidence="6">1.1.1.34</ecNumber>
    </recommendedName>
</protein>
<dbReference type="Pfam" id="PF00368">
    <property type="entry name" value="HMG-CoA_red"/>
    <property type="match status" value="1"/>
</dbReference>
<dbReference type="FunFam" id="3.30.70.420:FF:000001">
    <property type="entry name" value="3-hydroxy-3-methylglutaryl coenzyme A reductase"/>
    <property type="match status" value="1"/>
</dbReference>
<sequence length="690" mass="73601">MTASHDNMWKSQSLERDTAAVANARQLALVTLVLPEALSNTALRPCSVPAHDNFSVAILASNDAPLTTCPPSQVLSSWQAPDFVAAVQEMSQDEDKETGSGYDGQRERWVIKAAQVSARADSPSRIQSQAGSLDSSVFVRFITRFFDGLKNPLWSRWIFVVLALTVGFHGYLFKGAASATKEHNLEIDDKDSARFWKKKEPGSTAVPVDEYTCTTLQQTAPVPAMTDDKGHVLSATKHEPPILSEHRSHEDLEKLLVEKRACEMTDKEIVTMAIRGKIPGHALEKTLNNDFTRAIRVRRMVISQINQATIGPAHNLHESNLPYDNYNWSRVFGACCENVIGYVPLPVGVAGPLVIDGKSYVIPMATTEGVLVASTSRGCKAINSGGGAVTVVTADGMTRGPCISFQTLTRAGAAKSWLESKAGQTIMRTAFNSTSSFARLQTIKTAMAGTYIYIRFKAATGDAMGMNMISKGVEHALKAMALEGGFDDMTIISLSGNFCSDKKSSALNWIEGRGKSIVAEAIIPAKVVMSVLKTDVDSLVELNTSKNLIGSAMAGSIGGFNAHAANIVAAIFLATGQDPAQVVESANCITTMKNFRGSLQISVSMPSLEVGTLGGGTILEPQGAMLDVLGVRGADHASPGENARRLARIIGAAVLAGELSLCSALAAGHLVKAHMQHNRSPPPSRAHTGI</sequence>
<dbReference type="InterPro" id="IPR009029">
    <property type="entry name" value="HMG_CoA_Rdtase_sub-bd_dom_sf"/>
</dbReference>
<dbReference type="PROSITE" id="PS01192">
    <property type="entry name" value="HMG_COA_REDUCTASE_3"/>
    <property type="match status" value="1"/>
</dbReference>
<dbReference type="InterPro" id="IPR023282">
    <property type="entry name" value="HMG_CoA_Rdtase_N"/>
</dbReference>
<name>A0A9P8MZM4_9HYPO</name>
<dbReference type="Proteomes" id="UP000824596">
    <property type="component" value="Unassembled WGS sequence"/>
</dbReference>
<comment type="similarity">
    <text evidence="2 6">Belongs to the HMG-CoA reductase family.</text>
</comment>
<dbReference type="Gene3D" id="1.10.3270.10">
    <property type="entry name" value="HMGR, N-terminal domain"/>
    <property type="match status" value="1"/>
</dbReference>
<evidence type="ECO:0000313" key="7">
    <source>
        <dbReference type="EMBL" id="KAH0964210.1"/>
    </source>
</evidence>
<dbReference type="InterPro" id="IPR002202">
    <property type="entry name" value="HMG_CoA_Rdtase"/>
</dbReference>
<evidence type="ECO:0000256" key="3">
    <source>
        <dbReference type="ARBA" id="ARBA00022857"/>
    </source>
</evidence>
<keyword evidence="4 6" id="KW-0560">Oxidoreductase</keyword>
<dbReference type="PROSITE" id="PS50065">
    <property type="entry name" value="HMG_COA_REDUCTASE_4"/>
    <property type="match status" value="1"/>
</dbReference>
<evidence type="ECO:0000256" key="4">
    <source>
        <dbReference type="ARBA" id="ARBA00023002"/>
    </source>
</evidence>
<dbReference type="InterPro" id="IPR023076">
    <property type="entry name" value="HMG_CoA_Rdtase_CS"/>
</dbReference>
<dbReference type="FunFam" id="3.90.770.10:FF:000001">
    <property type="entry name" value="3-hydroxy-3-methylglutaryl coenzyme A reductase"/>
    <property type="match status" value="1"/>
</dbReference>
<comment type="caution">
    <text evidence="6">Lacks conserved residue(s) required for the propagation of feature annotation.</text>
</comment>
<keyword evidence="6" id="KW-0256">Endoplasmic reticulum</keyword>
<dbReference type="SUPFAM" id="SSF55035">
    <property type="entry name" value="NAD-binding domain of HMG-CoA reductase"/>
    <property type="match status" value="1"/>
</dbReference>
<dbReference type="GO" id="GO:0006696">
    <property type="term" value="P:ergosterol biosynthetic process"/>
    <property type="evidence" value="ECO:0007669"/>
    <property type="project" value="TreeGrafter"/>
</dbReference>
<keyword evidence="3 6" id="KW-0521">NADP</keyword>
<dbReference type="EMBL" id="JAIZPD010000004">
    <property type="protein sequence ID" value="KAH0964210.1"/>
    <property type="molecule type" value="Genomic_DNA"/>
</dbReference>
<dbReference type="GO" id="GO:0008299">
    <property type="term" value="P:isoprenoid biosynthetic process"/>
    <property type="evidence" value="ECO:0007669"/>
    <property type="project" value="InterPro"/>
</dbReference>
<gene>
    <name evidence="7" type="ORF">HRG_04638</name>
</gene>
<dbReference type="RefSeq" id="XP_044721723.1">
    <property type="nucleotide sequence ID" value="XM_044863109.1"/>
</dbReference>
<keyword evidence="6" id="KW-1133">Transmembrane helix</keyword>
<dbReference type="InterPro" id="IPR009023">
    <property type="entry name" value="HMG_CoA_Rdtase_NAD(P)-bd_sf"/>
</dbReference>
<evidence type="ECO:0000256" key="1">
    <source>
        <dbReference type="ARBA" id="ARBA00004370"/>
    </source>
</evidence>
<dbReference type="PROSITE" id="PS00066">
    <property type="entry name" value="HMG_COA_REDUCTASE_1"/>
    <property type="match status" value="1"/>
</dbReference>
<dbReference type="EC" id="1.1.1.34" evidence="6"/>
<dbReference type="CDD" id="cd00643">
    <property type="entry name" value="HMG-CoA_reductase_classI"/>
    <property type="match status" value="1"/>
</dbReference>
<comment type="pathway">
    <text evidence="6">Metabolic intermediate biosynthesis; (R)-mevalonate biosynthesis; (R)-mevalonate from acetyl-CoA: step 3/3.</text>
</comment>
<accession>A0A9P8MZM4</accession>
<dbReference type="OrthoDB" id="4925867at2759"/>
<dbReference type="GeneID" id="68353767"/>
<dbReference type="Gene3D" id="3.30.70.420">
    <property type="entry name" value="Hydroxymethylglutaryl-CoA reductase, class I/II, NAD/NADP-binding domain"/>
    <property type="match status" value="1"/>
</dbReference>
<dbReference type="GO" id="GO:0004420">
    <property type="term" value="F:hydroxymethylglutaryl-CoA reductase (NADPH) activity"/>
    <property type="evidence" value="ECO:0007669"/>
    <property type="project" value="UniProtKB-EC"/>
</dbReference>
<dbReference type="GO" id="GO:0005778">
    <property type="term" value="C:peroxisomal membrane"/>
    <property type="evidence" value="ECO:0007669"/>
    <property type="project" value="TreeGrafter"/>
</dbReference>